<keyword evidence="3" id="KW-1185">Reference proteome</keyword>
<organism evidence="2 3">
    <name type="scientific">Monascus purpureus</name>
    <name type="common">Red mold</name>
    <name type="synonym">Monascus anka</name>
    <dbReference type="NCBI Taxonomy" id="5098"/>
    <lineage>
        <taxon>Eukaryota</taxon>
        <taxon>Fungi</taxon>
        <taxon>Dikarya</taxon>
        <taxon>Ascomycota</taxon>
        <taxon>Pezizomycotina</taxon>
        <taxon>Eurotiomycetes</taxon>
        <taxon>Eurotiomycetidae</taxon>
        <taxon>Eurotiales</taxon>
        <taxon>Aspergillaceae</taxon>
        <taxon>Monascus</taxon>
    </lineage>
</organism>
<dbReference type="GO" id="GO:0001228">
    <property type="term" value="F:DNA-binding transcription activator activity, RNA polymerase II-specific"/>
    <property type="evidence" value="ECO:0007669"/>
    <property type="project" value="TreeGrafter"/>
</dbReference>
<gene>
    <name evidence="2" type="ORF">MPDQ_006180</name>
</gene>
<dbReference type="Pfam" id="PF11951">
    <property type="entry name" value="Fungal_trans_2"/>
    <property type="match status" value="1"/>
</dbReference>
<protein>
    <recommendedName>
        <fullName evidence="4">Zn(2)-C6 fungal-type domain-containing protein</fullName>
    </recommendedName>
</protein>
<dbReference type="InterPro" id="IPR021858">
    <property type="entry name" value="Fun_TF"/>
</dbReference>
<evidence type="ECO:0000313" key="2">
    <source>
        <dbReference type="EMBL" id="TQB73095.1"/>
    </source>
</evidence>
<dbReference type="InterPro" id="IPR053157">
    <property type="entry name" value="Sterol_Uptake_Regulator"/>
</dbReference>
<feature type="region of interest" description="Disordered" evidence="1">
    <location>
        <begin position="131"/>
        <end position="171"/>
    </location>
</feature>
<dbReference type="STRING" id="5098.A0A507QV05"/>
<reference evidence="2 3" key="1">
    <citation type="submission" date="2019-06" db="EMBL/GenBank/DDBJ databases">
        <title>Wine fermentation using esterase from Monascus purpureus.</title>
        <authorList>
            <person name="Geng C."/>
            <person name="Zhang Y."/>
        </authorList>
    </citation>
    <scope>NUCLEOTIDE SEQUENCE [LARGE SCALE GENOMIC DNA]</scope>
    <source>
        <strain evidence="2">HQ1</strain>
    </source>
</reference>
<dbReference type="PANTHER" id="PTHR47784:SF7">
    <property type="entry name" value="ZN(II)2CYS6 TRANSCRIPTION FACTOR (EUROFUNG)"/>
    <property type="match status" value="1"/>
</dbReference>
<name>A0A507QV05_MONPU</name>
<dbReference type="Proteomes" id="UP000319663">
    <property type="component" value="Unassembled WGS sequence"/>
</dbReference>
<dbReference type="AlphaFoldDB" id="A0A507QV05"/>
<dbReference type="PANTHER" id="PTHR47784">
    <property type="entry name" value="STEROL UPTAKE CONTROL PROTEIN 2"/>
    <property type="match status" value="1"/>
</dbReference>
<accession>A0A507QV05</accession>
<feature type="compositionally biased region" description="Polar residues" evidence="1">
    <location>
        <begin position="146"/>
        <end position="164"/>
    </location>
</feature>
<dbReference type="EMBL" id="VIFY01000050">
    <property type="protein sequence ID" value="TQB73095.1"/>
    <property type="molecule type" value="Genomic_DNA"/>
</dbReference>
<evidence type="ECO:0000313" key="3">
    <source>
        <dbReference type="Proteomes" id="UP000319663"/>
    </source>
</evidence>
<proteinExistence type="predicted"/>
<feature type="compositionally biased region" description="Basic and acidic residues" evidence="1">
    <location>
        <begin position="133"/>
        <end position="145"/>
    </location>
</feature>
<evidence type="ECO:0000256" key="1">
    <source>
        <dbReference type="SAM" id="MobiDB-lite"/>
    </source>
</evidence>
<sequence>MCLDSPRHGSAVIPATDRPVDASILKIHPVKKLPMKLRPVDNPVAYLHHPHSKTHSCVLIEPVENKRKQPLISIQSIRRLAATRQGRDESRTFAVAVTNDCQETRPHPCANCVTRNTSCVYPPLDQLLRRRHDAPDKPQGTEKTSHPSSVNPSAPALDSSSSMRPRTLSDRFPDTFSSDDLRFFHHFLAAAHPHLPFGNEDLWKTSLPAYAYECPHLMHAILSLGASHLSLLLPDGSRYAHLAVVHRGKALRLLGDALVAGDQCSQTELDLVLATAYALTFQANYMTDGLVDFLVMARGCAIITWQILNKHKRSEVFELLSLDDICGGICSRLPSTPCCDGEMLHICIVSLERIEPLLENSTQRRTYHVILNTYRGLQNSARAGFVALVDVYTNWERMAHQEFMEFLDSRNHVARLLLLHFVTITTIMRPVFCLLRPRMLDSPKDVLANNQWALDIYESLPSEMRGLVEWQARYIALDKSLIQERDV</sequence>
<comment type="caution">
    <text evidence="2">The sequence shown here is derived from an EMBL/GenBank/DDBJ whole genome shotgun (WGS) entry which is preliminary data.</text>
</comment>
<dbReference type="OrthoDB" id="416217at2759"/>
<evidence type="ECO:0008006" key="4">
    <source>
        <dbReference type="Google" id="ProtNLM"/>
    </source>
</evidence>